<accession>A0A1H4QW16</accession>
<dbReference type="EMBL" id="FNTJ01000001">
    <property type="protein sequence ID" value="SEC23752.1"/>
    <property type="molecule type" value="Genomic_DNA"/>
</dbReference>
<name>A0A1H4QW16_9PSED</name>
<sequence length="68" mass="7541">MKGTTEDSFTTRKRLSYTSSDGMYLMVDSERDASVRLLVGHEEGEVAVMLNKAEAEELARFILAGVAR</sequence>
<gene>
    <name evidence="1" type="ORF">SAMN05216178_3934</name>
</gene>
<evidence type="ECO:0000313" key="1">
    <source>
        <dbReference type="EMBL" id="SEC23752.1"/>
    </source>
</evidence>
<dbReference type="AlphaFoldDB" id="A0A1H4QW16"/>
<protein>
    <submittedName>
        <fullName evidence="1">Uncharacterized protein</fullName>
    </submittedName>
</protein>
<reference evidence="2" key="1">
    <citation type="submission" date="2016-10" db="EMBL/GenBank/DDBJ databases">
        <authorList>
            <person name="Varghese N."/>
            <person name="Submissions S."/>
        </authorList>
    </citation>
    <scope>NUCLEOTIDE SEQUENCE [LARGE SCALE GENOMIC DNA]</scope>
    <source>
        <strain evidence="2">DSM 9751</strain>
    </source>
</reference>
<keyword evidence="2" id="KW-1185">Reference proteome</keyword>
<dbReference type="Proteomes" id="UP000198982">
    <property type="component" value="Unassembled WGS sequence"/>
</dbReference>
<dbReference type="RefSeq" id="WP_092316260.1">
    <property type="nucleotide sequence ID" value="NZ_FNTJ01000001.1"/>
</dbReference>
<organism evidence="1 2">
    <name type="scientific">Pseudomonas saponiphila</name>
    <dbReference type="NCBI Taxonomy" id="556534"/>
    <lineage>
        <taxon>Bacteria</taxon>
        <taxon>Pseudomonadati</taxon>
        <taxon>Pseudomonadota</taxon>
        <taxon>Gammaproteobacteria</taxon>
        <taxon>Pseudomonadales</taxon>
        <taxon>Pseudomonadaceae</taxon>
        <taxon>Pseudomonas</taxon>
    </lineage>
</organism>
<evidence type="ECO:0000313" key="2">
    <source>
        <dbReference type="Proteomes" id="UP000198982"/>
    </source>
</evidence>
<proteinExistence type="predicted"/>